<evidence type="ECO:0000313" key="2">
    <source>
        <dbReference type="EMBL" id="SFT78473.1"/>
    </source>
</evidence>
<keyword evidence="3" id="KW-1185">Reference proteome</keyword>
<gene>
    <name evidence="2" type="ORF">SAMN04489724_2206</name>
</gene>
<dbReference type="Proteomes" id="UP000199673">
    <property type="component" value="Unassembled WGS sequence"/>
</dbReference>
<dbReference type="RefSeq" id="WP_091692769.1">
    <property type="nucleotide sequence ID" value="NZ_FPBF01000002.1"/>
</dbReference>
<name>A0A1I7AU63_9BACT</name>
<accession>A0A1I7AU63</accession>
<evidence type="ECO:0000313" key="3">
    <source>
        <dbReference type="Proteomes" id="UP000199673"/>
    </source>
</evidence>
<organism evidence="2 3">
    <name type="scientific">Algoriphagus locisalis</name>
    <dbReference type="NCBI Taxonomy" id="305507"/>
    <lineage>
        <taxon>Bacteria</taxon>
        <taxon>Pseudomonadati</taxon>
        <taxon>Bacteroidota</taxon>
        <taxon>Cytophagia</taxon>
        <taxon>Cytophagales</taxon>
        <taxon>Cyclobacteriaceae</taxon>
        <taxon>Algoriphagus</taxon>
    </lineage>
</organism>
<feature type="chain" id="PRO_5011619389" evidence="1">
    <location>
        <begin position="21"/>
        <end position="216"/>
    </location>
</feature>
<dbReference type="OrthoDB" id="9924474at2"/>
<dbReference type="AlphaFoldDB" id="A0A1I7AU63"/>
<evidence type="ECO:0000256" key="1">
    <source>
        <dbReference type="SAM" id="SignalP"/>
    </source>
</evidence>
<feature type="signal peptide" evidence="1">
    <location>
        <begin position="1"/>
        <end position="20"/>
    </location>
</feature>
<dbReference type="EMBL" id="FPBF01000002">
    <property type="protein sequence ID" value="SFT78473.1"/>
    <property type="molecule type" value="Genomic_DNA"/>
</dbReference>
<proteinExistence type="predicted"/>
<sequence>MSNYLFLLLAASLLSLKAWGQDSKIIELEQVDIIPTDELLVYSNFTKRHTENSAKVFGPSGKMKVATVIGFMNSEKSSIKVEGMELFFNYDWALDSLGFYVQPVVSREINGAPEANYEDFAEKYLVTPKLKSRLYIDLSSKNIEVNPKERIYLGIKFLENVNPDIHNVFNISFVSGKIDEYTYILYSDGRKPQEMIGPGKYSAGMKYSVVYKLRSK</sequence>
<reference evidence="3" key="1">
    <citation type="submission" date="2016-10" db="EMBL/GenBank/DDBJ databases">
        <authorList>
            <person name="Varghese N."/>
            <person name="Submissions S."/>
        </authorList>
    </citation>
    <scope>NUCLEOTIDE SEQUENCE [LARGE SCALE GENOMIC DNA]</scope>
    <source>
        <strain evidence="3">DSM 23445</strain>
    </source>
</reference>
<keyword evidence="1" id="KW-0732">Signal</keyword>
<protein>
    <submittedName>
        <fullName evidence="2">Uncharacterized protein</fullName>
    </submittedName>
</protein>